<dbReference type="Pfam" id="PF04166">
    <property type="entry name" value="PdxA"/>
    <property type="match status" value="1"/>
</dbReference>
<reference evidence="4" key="2">
    <citation type="journal article" date="2023" name="Microbiome">
        <title>Synthase-selected sorting approach identifies a beta-lactone synthase in a nudibranch symbiotic bacterium.</title>
        <authorList>
            <person name="Dzunkova M."/>
            <person name="La Clair J.J."/>
            <person name="Tyml T."/>
            <person name="Doud D."/>
            <person name="Schulz F."/>
            <person name="Piquer-Esteban S."/>
            <person name="Porcel Sanchis D."/>
            <person name="Osborn A."/>
            <person name="Robinson D."/>
            <person name="Louie K.B."/>
            <person name="Bowen B.P."/>
            <person name="Bowers R.M."/>
            <person name="Lee J."/>
            <person name="Arnau V."/>
            <person name="Diaz-Villanueva W."/>
            <person name="Stepanauskas R."/>
            <person name="Gosliner T."/>
            <person name="Date S.V."/>
            <person name="Northen T.R."/>
            <person name="Cheng J.F."/>
            <person name="Burkart M.D."/>
            <person name="Woyke T."/>
        </authorList>
    </citation>
    <scope>NUCLEOTIDE SEQUENCE</scope>
    <source>
        <strain evidence="4">Df01</strain>
    </source>
</reference>
<accession>A0ABT7QN56</accession>
<evidence type="ECO:0000256" key="2">
    <source>
        <dbReference type="ARBA" id="ARBA00023002"/>
    </source>
</evidence>
<comment type="caution">
    <text evidence="4">The sequence shown here is derived from an EMBL/GenBank/DDBJ whole genome shotgun (WGS) entry which is preliminary data.</text>
</comment>
<keyword evidence="3" id="KW-0520">NAD</keyword>
<gene>
    <name evidence="4" type="primary">pdxA</name>
    <name evidence="4" type="ORF">NQX30_07135</name>
</gene>
<dbReference type="SUPFAM" id="SSF53659">
    <property type="entry name" value="Isocitrate/Isopropylmalate dehydrogenase-like"/>
    <property type="match status" value="1"/>
</dbReference>
<dbReference type="PANTHER" id="PTHR30004">
    <property type="entry name" value="4-HYDROXYTHREONINE-4-PHOSPHATE DEHYDROGENASE"/>
    <property type="match status" value="1"/>
</dbReference>
<keyword evidence="5" id="KW-1185">Reference proteome</keyword>
<dbReference type="GO" id="GO:0050570">
    <property type="term" value="F:4-hydroxythreonine-4-phosphate dehydrogenase activity"/>
    <property type="evidence" value="ECO:0007669"/>
    <property type="project" value="UniProtKB-EC"/>
</dbReference>
<reference evidence="4" key="1">
    <citation type="submission" date="2022-08" db="EMBL/GenBank/DDBJ databases">
        <authorList>
            <person name="Dzunkova M."/>
            <person name="La Clair J."/>
            <person name="Tyml T."/>
            <person name="Doud D."/>
            <person name="Schulz F."/>
            <person name="Piquer S."/>
            <person name="Porcel Sanchis D."/>
            <person name="Osborn A."/>
            <person name="Robinson D."/>
            <person name="Louie K.B."/>
            <person name="Bowen B.P."/>
            <person name="Bowers R."/>
            <person name="Lee J."/>
            <person name="Arnau Llombart V."/>
            <person name="Diaz Villanueva W."/>
            <person name="Gosliner T."/>
            <person name="Northen T."/>
            <person name="Cheng J.-F."/>
            <person name="Burkart M.D."/>
            <person name="Woyke T."/>
        </authorList>
    </citation>
    <scope>NUCLEOTIDE SEQUENCE</scope>
    <source>
        <strain evidence="4">Df01</strain>
    </source>
</reference>
<dbReference type="Gene3D" id="3.40.718.10">
    <property type="entry name" value="Isopropylmalate Dehydrogenase"/>
    <property type="match status" value="1"/>
</dbReference>
<keyword evidence="2 4" id="KW-0560">Oxidoreductase</keyword>
<dbReference type="EC" id="1.1.1.262" evidence="4"/>
<organism evidence="4 5">
    <name type="scientific">Candidatus Doriopsillibacter californiensis</name>
    <dbReference type="NCBI Taxonomy" id="2970740"/>
    <lineage>
        <taxon>Bacteria</taxon>
        <taxon>Pseudomonadati</taxon>
        <taxon>Pseudomonadota</taxon>
        <taxon>Gammaproteobacteria</taxon>
        <taxon>Candidatus Tethybacterales</taxon>
        <taxon>Candidatus Persebacteraceae</taxon>
        <taxon>Candidatus Doriopsillibacter</taxon>
    </lineage>
</organism>
<dbReference type="Proteomes" id="UP001168167">
    <property type="component" value="Unassembled WGS sequence"/>
</dbReference>
<dbReference type="EMBL" id="JANQAO010000004">
    <property type="protein sequence ID" value="MDM5148134.1"/>
    <property type="molecule type" value="Genomic_DNA"/>
</dbReference>
<dbReference type="InterPro" id="IPR005255">
    <property type="entry name" value="PdxA_fam"/>
</dbReference>
<proteinExistence type="predicted"/>
<sequence>MQALSTKKTSDRHIVVTTGDPAGVGPDLCLDILNGNCPATLTIIGDSNVLAARAKLLQVPFDVSDYAADSTAQRMVLHSPATDVIPGQLSSANAAHVLSQLHIAVDGCQQGHFDAVVTGPVSKETICTAGYNFCGQTEYIAELSGAPHPVMLLASSSMRVALATRHLPLSQVAAAINEETLVNTLRVLNDGMQRHFINRAPCIAVTGLNPHAGEGGYLGDEETRIIIPAIERAVQAGVNAKGPFSADTVFFRDDCDCVLAMYHDQGLPVIKYAHFDNTVNVTLGLPFLRVSPDHGTAAELAGSNKARPDSMRVAVALAAL</sequence>
<evidence type="ECO:0000313" key="4">
    <source>
        <dbReference type="EMBL" id="MDM5148134.1"/>
    </source>
</evidence>
<evidence type="ECO:0000256" key="1">
    <source>
        <dbReference type="ARBA" id="ARBA00022723"/>
    </source>
</evidence>
<keyword evidence="1" id="KW-0479">Metal-binding</keyword>
<protein>
    <submittedName>
        <fullName evidence="4">4-hydroxythreonine-4-phosphate dehydrogenase PdxA</fullName>
        <ecNumber evidence="4">1.1.1.262</ecNumber>
    </submittedName>
</protein>
<evidence type="ECO:0000256" key="3">
    <source>
        <dbReference type="ARBA" id="ARBA00023027"/>
    </source>
</evidence>
<dbReference type="NCBIfam" id="TIGR00557">
    <property type="entry name" value="pdxA"/>
    <property type="match status" value="1"/>
</dbReference>
<name>A0ABT7QN56_9GAMM</name>
<evidence type="ECO:0000313" key="5">
    <source>
        <dbReference type="Proteomes" id="UP001168167"/>
    </source>
</evidence>
<dbReference type="PANTHER" id="PTHR30004:SF5">
    <property type="entry name" value="4-HYDROXYTHREONINE-4-PHOSPHATE DEHYDROGENASE"/>
    <property type="match status" value="1"/>
</dbReference>